<reference evidence="1 2" key="1">
    <citation type="submission" date="2015-07" db="EMBL/GenBank/DDBJ databases">
        <title>Comparative genomics of the Sigatoka disease complex on banana suggests a link between parallel evolutionary changes in Pseudocercospora fijiensis and Pseudocercospora eumusae and increased virulence on the banana host.</title>
        <authorList>
            <person name="Chang T.-C."/>
            <person name="Salvucci A."/>
            <person name="Crous P.W."/>
            <person name="Stergiopoulos I."/>
        </authorList>
    </citation>
    <scope>NUCLEOTIDE SEQUENCE [LARGE SCALE GENOMIC DNA]</scope>
    <source>
        <strain evidence="1 2">CBS 116634</strain>
    </source>
</reference>
<dbReference type="AlphaFoldDB" id="A0A139HDU2"/>
<accession>A0A139HDU2</accession>
<organism evidence="1 2">
    <name type="scientific">Pseudocercospora musae</name>
    <dbReference type="NCBI Taxonomy" id="113226"/>
    <lineage>
        <taxon>Eukaryota</taxon>
        <taxon>Fungi</taxon>
        <taxon>Dikarya</taxon>
        <taxon>Ascomycota</taxon>
        <taxon>Pezizomycotina</taxon>
        <taxon>Dothideomycetes</taxon>
        <taxon>Dothideomycetidae</taxon>
        <taxon>Mycosphaerellales</taxon>
        <taxon>Mycosphaerellaceae</taxon>
        <taxon>Pseudocercospora</taxon>
    </lineage>
</organism>
<evidence type="ECO:0000313" key="1">
    <source>
        <dbReference type="EMBL" id="KXT00583.1"/>
    </source>
</evidence>
<sequence>MVSQTTRQTIIVTTTSMAWDPEFVTKAIQVPPGTYTTHHPGVYPDPLTLVPGTPGAACTPMCTEYDASGWCQKWGTCSGARSRAEQEGL</sequence>
<evidence type="ECO:0000313" key="2">
    <source>
        <dbReference type="Proteomes" id="UP000073492"/>
    </source>
</evidence>
<proteinExistence type="predicted"/>
<dbReference type="Proteomes" id="UP000073492">
    <property type="component" value="Unassembled WGS sequence"/>
</dbReference>
<name>A0A139HDU2_9PEZI</name>
<comment type="caution">
    <text evidence="1">The sequence shown here is derived from an EMBL/GenBank/DDBJ whole genome shotgun (WGS) entry which is preliminary data.</text>
</comment>
<keyword evidence="2" id="KW-1185">Reference proteome</keyword>
<protein>
    <submittedName>
        <fullName evidence="1">Uncharacterized protein</fullName>
    </submittedName>
</protein>
<gene>
    <name evidence="1" type="ORF">AC579_10255</name>
</gene>
<dbReference type="OrthoDB" id="8922241at2759"/>
<dbReference type="EMBL" id="LFZO01000676">
    <property type="protein sequence ID" value="KXT00583.1"/>
    <property type="molecule type" value="Genomic_DNA"/>
</dbReference>